<accession>C4GIN7</accession>
<dbReference type="Proteomes" id="UP000003009">
    <property type="component" value="Unassembled WGS sequence"/>
</dbReference>
<sequence>MECCGTRGLFAREAGRVADFRVIRLCRFMKNLTRQTGVEQGFTAWGKRRKE</sequence>
<organism evidence="1 2">
    <name type="scientific">Kingella oralis ATCC 51147</name>
    <dbReference type="NCBI Taxonomy" id="629741"/>
    <lineage>
        <taxon>Bacteria</taxon>
        <taxon>Pseudomonadati</taxon>
        <taxon>Pseudomonadota</taxon>
        <taxon>Betaproteobacteria</taxon>
        <taxon>Neisseriales</taxon>
        <taxon>Neisseriaceae</taxon>
        <taxon>Kingella</taxon>
    </lineage>
</organism>
<dbReference type="EMBL" id="ACJW02000003">
    <property type="protein sequence ID" value="EEP67659.1"/>
    <property type="molecule type" value="Genomic_DNA"/>
</dbReference>
<evidence type="ECO:0000313" key="1">
    <source>
        <dbReference type="EMBL" id="EEP67659.1"/>
    </source>
</evidence>
<protein>
    <submittedName>
        <fullName evidence="1">Uncharacterized protein</fullName>
    </submittedName>
</protein>
<dbReference type="STRING" id="629741.GCWU000324_01908"/>
<name>C4GIN7_9NEIS</name>
<reference evidence="1" key="1">
    <citation type="submission" date="2009-04" db="EMBL/GenBank/DDBJ databases">
        <authorList>
            <person name="Weinstock G."/>
            <person name="Sodergren E."/>
            <person name="Clifton S."/>
            <person name="Fulton L."/>
            <person name="Fulton B."/>
            <person name="Courtney L."/>
            <person name="Fronick C."/>
            <person name="Harrison M."/>
            <person name="Strong C."/>
            <person name="Farmer C."/>
            <person name="Delahaunty K."/>
            <person name="Markovic C."/>
            <person name="Hall O."/>
            <person name="Minx P."/>
            <person name="Tomlinson C."/>
            <person name="Mitreva M."/>
            <person name="Nelson J."/>
            <person name="Hou S."/>
            <person name="Wollam A."/>
            <person name="Pepin K.H."/>
            <person name="Johnson M."/>
            <person name="Bhonagiri V."/>
            <person name="Nash W.E."/>
            <person name="Warren W."/>
            <person name="Chinwalla A."/>
            <person name="Mardis E.R."/>
            <person name="Wilson R.K."/>
        </authorList>
    </citation>
    <scope>NUCLEOTIDE SEQUENCE [LARGE SCALE GENOMIC DNA]</scope>
    <source>
        <strain evidence="1">ATCC 51147</strain>
    </source>
</reference>
<keyword evidence="2" id="KW-1185">Reference proteome</keyword>
<proteinExistence type="predicted"/>
<gene>
    <name evidence="1" type="ORF">GCWU000324_01908</name>
</gene>
<dbReference type="AlphaFoldDB" id="C4GIN7"/>
<evidence type="ECO:0000313" key="2">
    <source>
        <dbReference type="Proteomes" id="UP000003009"/>
    </source>
</evidence>
<dbReference type="HOGENOM" id="CLU_3099796_0_0_4"/>
<comment type="caution">
    <text evidence="1">The sequence shown here is derived from an EMBL/GenBank/DDBJ whole genome shotgun (WGS) entry which is preliminary data.</text>
</comment>